<dbReference type="STRING" id="946362.F2U4N0"/>
<reference evidence="12" key="1">
    <citation type="submission" date="2009-08" db="EMBL/GenBank/DDBJ databases">
        <title>Annotation of Salpingoeca rosetta.</title>
        <authorList>
            <consortium name="The Broad Institute Genome Sequencing Platform"/>
            <person name="Russ C."/>
            <person name="Cuomo C."/>
            <person name="Burger G."/>
            <person name="Gray M.W."/>
            <person name="Holland P.W.H."/>
            <person name="King N."/>
            <person name="Lang F.B.F."/>
            <person name="Roger A.J."/>
            <person name="Ruiz-Trillo I."/>
            <person name="Young S.K."/>
            <person name="Zeng Q."/>
            <person name="Gargeya S."/>
            <person name="Alvarado L."/>
            <person name="Berlin A."/>
            <person name="Chapman S.B."/>
            <person name="Chen Z."/>
            <person name="Freedman E."/>
            <person name="Gellesch M."/>
            <person name="Goldberg J."/>
            <person name="Griggs A."/>
            <person name="Gujja S."/>
            <person name="Heilman E."/>
            <person name="Heiman D."/>
            <person name="Howarth C."/>
            <person name="Mehta T."/>
            <person name="Neiman D."/>
            <person name="Pearson M."/>
            <person name="Roberts A."/>
            <person name="Saif S."/>
            <person name="Shea T."/>
            <person name="Shenoy N."/>
            <person name="Sisk P."/>
            <person name="Stolte C."/>
            <person name="Sykes S."/>
            <person name="White J."/>
            <person name="Yandava C."/>
            <person name="Haas B."/>
            <person name="Nusbaum C."/>
            <person name="Birren B."/>
        </authorList>
    </citation>
    <scope>NUCLEOTIDE SEQUENCE [LARGE SCALE GENOMIC DNA]</scope>
    <source>
        <strain evidence="12">ATCC 50818</strain>
    </source>
</reference>
<dbReference type="AlphaFoldDB" id="F2U4N0"/>
<evidence type="ECO:0000313" key="12">
    <source>
        <dbReference type="EMBL" id="EGD82596.1"/>
    </source>
</evidence>
<dbReference type="GO" id="GO:0000139">
    <property type="term" value="C:Golgi membrane"/>
    <property type="evidence" value="ECO:0007669"/>
    <property type="project" value="UniProtKB-SubCell"/>
</dbReference>
<proteinExistence type="inferred from homology"/>
<dbReference type="SUPFAM" id="SSF56988">
    <property type="entry name" value="Anthrax protective antigen"/>
    <property type="match status" value="1"/>
</dbReference>
<protein>
    <recommendedName>
        <fullName evidence="11">PA14 domain-containing protein</fullName>
    </recommendedName>
</protein>
<dbReference type="SMART" id="SM00758">
    <property type="entry name" value="PA14"/>
    <property type="match status" value="1"/>
</dbReference>
<gene>
    <name evidence="12" type="ORF">PTSG_03250</name>
</gene>
<dbReference type="CDD" id="cd00761">
    <property type="entry name" value="Glyco_tranf_GTA_type"/>
    <property type="match status" value="1"/>
</dbReference>
<feature type="compositionally biased region" description="Low complexity" evidence="9">
    <location>
        <begin position="202"/>
        <end position="225"/>
    </location>
</feature>
<dbReference type="OrthoDB" id="5971499at2759"/>
<dbReference type="InterPro" id="IPR011658">
    <property type="entry name" value="PA14_dom"/>
</dbReference>
<feature type="domain" description="PA14" evidence="11">
    <location>
        <begin position="235"/>
        <end position="390"/>
    </location>
</feature>
<comment type="subcellular location">
    <subcellularLocation>
        <location evidence="1">Golgi apparatus membrane</location>
        <topology evidence="1">Single-pass type II membrane protein</topology>
    </subcellularLocation>
</comment>
<dbReference type="InterPro" id="IPR029044">
    <property type="entry name" value="Nucleotide-diphossugar_trans"/>
</dbReference>
<evidence type="ECO:0000256" key="10">
    <source>
        <dbReference type="SAM" id="Phobius"/>
    </source>
</evidence>
<dbReference type="eggNOG" id="KOG3588">
    <property type="taxonomic scope" value="Eukaryota"/>
</dbReference>
<dbReference type="PANTHER" id="PTHR12369">
    <property type="entry name" value="CHONDROITIN SYNTHASE"/>
    <property type="match status" value="1"/>
</dbReference>
<evidence type="ECO:0000256" key="3">
    <source>
        <dbReference type="ARBA" id="ARBA00022679"/>
    </source>
</evidence>
<keyword evidence="13" id="KW-1185">Reference proteome</keyword>
<dbReference type="InterPro" id="IPR051227">
    <property type="entry name" value="CS_glycosyltransferase"/>
</dbReference>
<feature type="transmembrane region" description="Helical" evidence="10">
    <location>
        <begin position="12"/>
        <end position="35"/>
    </location>
</feature>
<dbReference type="RefSeq" id="XP_004995832.1">
    <property type="nucleotide sequence ID" value="XM_004995775.1"/>
</dbReference>
<evidence type="ECO:0000256" key="1">
    <source>
        <dbReference type="ARBA" id="ARBA00004323"/>
    </source>
</evidence>
<evidence type="ECO:0000256" key="9">
    <source>
        <dbReference type="SAM" id="MobiDB-lite"/>
    </source>
</evidence>
<evidence type="ECO:0000256" key="2">
    <source>
        <dbReference type="ARBA" id="ARBA00009239"/>
    </source>
</evidence>
<accession>F2U4N0</accession>
<dbReference type="Gene3D" id="3.90.550.10">
    <property type="entry name" value="Spore Coat Polysaccharide Biosynthesis Protein SpsA, Chain A"/>
    <property type="match status" value="1"/>
</dbReference>
<keyword evidence="6 10" id="KW-1133">Transmembrane helix</keyword>
<dbReference type="KEGG" id="sre:PTSG_03250"/>
<dbReference type="FunCoup" id="F2U4N0">
    <property type="interactions" value="158"/>
</dbReference>
<evidence type="ECO:0000256" key="7">
    <source>
        <dbReference type="ARBA" id="ARBA00023034"/>
    </source>
</evidence>
<keyword evidence="7" id="KW-0333">Golgi apparatus</keyword>
<dbReference type="GeneID" id="16076419"/>
<feature type="compositionally biased region" description="Basic and acidic residues" evidence="9">
    <location>
        <begin position="166"/>
        <end position="198"/>
    </location>
</feature>
<feature type="region of interest" description="Disordered" evidence="9">
    <location>
        <begin position="477"/>
        <end position="498"/>
    </location>
</feature>
<dbReference type="EMBL" id="GL832961">
    <property type="protein sequence ID" value="EGD82596.1"/>
    <property type="molecule type" value="Genomic_DNA"/>
</dbReference>
<name>F2U4N0_SALR5</name>
<keyword evidence="5" id="KW-0735">Signal-anchor</keyword>
<organism evidence="13">
    <name type="scientific">Salpingoeca rosetta (strain ATCC 50818 / BSB-021)</name>
    <dbReference type="NCBI Taxonomy" id="946362"/>
    <lineage>
        <taxon>Eukaryota</taxon>
        <taxon>Choanoflagellata</taxon>
        <taxon>Craspedida</taxon>
        <taxon>Salpingoecidae</taxon>
        <taxon>Salpingoeca</taxon>
    </lineage>
</organism>
<evidence type="ECO:0000256" key="6">
    <source>
        <dbReference type="ARBA" id="ARBA00022989"/>
    </source>
</evidence>
<dbReference type="Pfam" id="PF05679">
    <property type="entry name" value="CHGN"/>
    <property type="match status" value="1"/>
</dbReference>
<evidence type="ECO:0000313" key="13">
    <source>
        <dbReference type="Proteomes" id="UP000007799"/>
    </source>
</evidence>
<dbReference type="InterPro" id="IPR008428">
    <property type="entry name" value="Chond_GalNAc"/>
</dbReference>
<dbReference type="GO" id="GO:0032580">
    <property type="term" value="C:Golgi cisterna membrane"/>
    <property type="evidence" value="ECO:0007669"/>
    <property type="project" value="InterPro"/>
</dbReference>
<sequence length="807" mass="91175">MVLRTRQPSAACWRRSSLVITVGLCGLLLTALLWVSKPPSGHVGGDARRRLDDAELALIGILEEVRAYPGFTGDMTRIVQQLYNARLLQHSSDLAVLSRDTLQHKHDLSLTTEELDTLQRWSRIAQLKVQAIHNVDLCPCTHTTCPPSQASKIVAQQGNVNDVQPEPEKNKKQGEAAPEDKANEAGRNEKDKKDKTTLRPEQQQQQQQQQQQKSQQQQQQQQQQQVPDADVTDVAHRGMANAHYWFNVCGSKISILKNHPNFPARANHLDALTRLDHVVRSASFGTRVFGFIIPPRDGTYVFAVSGDDQIELRLSADRDLAHAELIASAYRPTPRNKFDVLATQKSKPLSLRGNTPYAFEVLHKQGESTDHMQVAWSLDGGPFNIIQGDALALFDMKHTHEDNYLDEMQLVKEAEESPHSYHLGNIQRIPYVSDGDTDGALPACEYSPSWVHKRKLRRYEAAETHLVRTSLLYPTYDARMPRGEGTPPSGDRDPQPKLSDVEANALAQKFMTKLNAHRSASNKPTFRLHRIHQIEAKKALSPRDGIRYLVEVDVVSDDQPEPRRVSRYVVQTYRNELCYPEGWTWKKDATVYIVIPVKNQAPWVIHLIKNMQRLLAVMHDARITLVIVDFGSTDANIKQLLDISGIDFVYVPQESSFSRALGVQKGIDAVKDPDAVVFACDLHLEITPAVIENCRKHSVRNHLGYVPVVIRLGCGAHPGDVSGFWEVPGYGLFAMTKADWVAIGGMNTREYKDKWGGEDWEMLDRVFEHGYDADRIKEHQFYHYYHTRAGMWNSNLNINLPTNVKKA</sequence>
<keyword evidence="3" id="KW-0808">Transferase</keyword>
<dbReference type="Pfam" id="PF07691">
    <property type="entry name" value="PA14"/>
    <property type="match status" value="1"/>
</dbReference>
<dbReference type="PANTHER" id="PTHR12369:SF5">
    <property type="entry name" value="HEXOSYLTRANSFERASE"/>
    <property type="match status" value="1"/>
</dbReference>
<dbReference type="Proteomes" id="UP000007799">
    <property type="component" value="Unassembled WGS sequence"/>
</dbReference>
<feature type="region of interest" description="Disordered" evidence="9">
    <location>
        <begin position="160"/>
        <end position="231"/>
    </location>
</feature>
<evidence type="ECO:0000256" key="5">
    <source>
        <dbReference type="ARBA" id="ARBA00022968"/>
    </source>
</evidence>
<dbReference type="OMA" id="VNMHVFE"/>
<comment type="similarity">
    <text evidence="2">Belongs to the chondroitin N-acetylgalactosaminyltransferase family.</text>
</comment>
<keyword evidence="4 10" id="KW-0812">Transmembrane</keyword>
<evidence type="ECO:0000256" key="8">
    <source>
        <dbReference type="ARBA" id="ARBA00023136"/>
    </source>
</evidence>
<keyword evidence="8 10" id="KW-0472">Membrane</keyword>
<dbReference type="PROSITE" id="PS51820">
    <property type="entry name" value="PA14"/>
    <property type="match status" value="1"/>
</dbReference>
<evidence type="ECO:0000256" key="4">
    <source>
        <dbReference type="ARBA" id="ARBA00022692"/>
    </source>
</evidence>
<dbReference type="SUPFAM" id="SSF53448">
    <property type="entry name" value="Nucleotide-diphospho-sugar transferases"/>
    <property type="match status" value="1"/>
</dbReference>
<dbReference type="GO" id="GO:0008376">
    <property type="term" value="F:acetylgalactosaminyltransferase activity"/>
    <property type="evidence" value="ECO:0007669"/>
    <property type="project" value="InterPro"/>
</dbReference>
<dbReference type="Gene3D" id="3.90.182.10">
    <property type="entry name" value="Toxin - Anthrax Protective Antigen,domain 1"/>
    <property type="match status" value="1"/>
</dbReference>
<dbReference type="InterPro" id="IPR037524">
    <property type="entry name" value="PA14/GLEYA"/>
</dbReference>
<evidence type="ECO:0000259" key="11">
    <source>
        <dbReference type="PROSITE" id="PS51820"/>
    </source>
</evidence>
<dbReference type="InParanoid" id="F2U4N0"/>